<name>B3EPW3_CHLPB</name>
<evidence type="ECO:0000256" key="4">
    <source>
        <dbReference type="HAMAP-Rule" id="MF_00978"/>
    </source>
</evidence>
<dbReference type="GO" id="GO:0005737">
    <property type="term" value="C:cytoplasm"/>
    <property type="evidence" value="ECO:0007669"/>
    <property type="project" value="TreeGrafter"/>
</dbReference>
<evidence type="ECO:0000313" key="6">
    <source>
        <dbReference type="EMBL" id="ACE05353.1"/>
    </source>
</evidence>
<dbReference type="PANTHER" id="PTHR12835">
    <property type="entry name" value="BIOTIN PROTEIN LIGASE"/>
    <property type="match status" value="1"/>
</dbReference>
<dbReference type="Pfam" id="PF08279">
    <property type="entry name" value="HTH_11"/>
    <property type="match status" value="1"/>
</dbReference>
<dbReference type="InterPro" id="IPR036390">
    <property type="entry name" value="WH_DNA-bd_sf"/>
</dbReference>
<evidence type="ECO:0000256" key="3">
    <source>
        <dbReference type="ARBA" id="ARBA00047846"/>
    </source>
</evidence>
<dbReference type="Pfam" id="PF03099">
    <property type="entry name" value="BPL_LplA_LipB"/>
    <property type="match status" value="1"/>
</dbReference>
<dbReference type="eggNOG" id="COG0340">
    <property type="taxonomic scope" value="Bacteria"/>
</dbReference>
<evidence type="ECO:0000256" key="2">
    <source>
        <dbReference type="ARBA" id="ARBA00023267"/>
    </source>
</evidence>
<dbReference type="CDD" id="cd00090">
    <property type="entry name" value="HTH_ARSR"/>
    <property type="match status" value="1"/>
</dbReference>
<gene>
    <name evidence="4" type="primary">birA</name>
    <name evidence="6" type="ordered locus">Cphamn1_2459</name>
</gene>
<dbReference type="InterPro" id="IPR045864">
    <property type="entry name" value="aa-tRNA-synth_II/BPL/LPL"/>
</dbReference>
<keyword evidence="4" id="KW-0547">Nucleotide-binding</keyword>
<keyword evidence="1 4" id="KW-0436">Ligase</keyword>
<dbReference type="InterPro" id="IPR004143">
    <property type="entry name" value="BPL_LPL_catalytic"/>
</dbReference>
<dbReference type="GO" id="GO:0006355">
    <property type="term" value="P:regulation of DNA-templated transcription"/>
    <property type="evidence" value="ECO:0007669"/>
    <property type="project" value="UniProtKB-UniRule"/>
</dbReference>
<sequence>MNQQTADILQRLRASEEFLSGGQLCRDFGMTRSAVWKHISRLREAGYSIEAVSGRGYRLCSSPDIPVSEEVSPQLTTTRFGRNLLFHEKVDSTNMQAKILARQGASEGSVLVADCQTGGRGRMGREWVSPPGANLYFSLVLRPPVPPVRLSQIPLLAAAAIHQALDRTVEGVSSAIKWPNDILIEGRKVCGILCEMESEPDMTHFVIVGIGVNVNLRDIPGEIKGIATSLFLESGSEYSRPDILSSILNSFEPLYDTWLEADDLFAVLPYLERYAWLKDREVKVEQYKSTLEGRVRGLTRTGELMLESQDGSMHAISSGEARLSKGVQY</sequence>
<feature type="binding site" evidence="4">
    <location>
        <begin position="92"/>
        <end position="94"/>
    </location>
    <ligand>
        <name>biotin</name>
        <dbReference type="ChEBI" id="CHEBI:57586"/>
    </ligand>
</feature>
<dbReference type="Pfam" id="PF02237">
    <property type="entry name" value="BPL_C"/>
    <property type="match status" value="1"/>
</dbReference>
<dbReference type="HAMAP" id="MF_00978">
    <property type="entry name" value="Bifunct_BirA"/>
    <property type="match status" value="1"/>
</dbReference>
<dbReference type="EC" id="6.3.4.15" evidence="4"/>
<keyword evidence="2 4" id="KW-0092">Biotin</keyword>
<evidence type="ECO:0000256" key="1">
    <source>
        <dbReference type="ARBA" id="ARBA00022598"/>
    </source>
</evidence>
<dbReference type="PANTHER" id="PTHR12835:SF5">
    <property type="entry name" value="BIOTIN--PROTEIN LIGASE"/>
    <property type="match status" value="1"/>
</dbReference>
<feature type="domain" description="BPL/LPL catalytic" evidence="5">
    <location>
        <begin position="69"/>
        <end position="259"/>
    </location>
</feature>
<dbReference type="InterPro" id="IPR003142">
    <property type="entry name" value="BPL_C"/>
</dbReference>
<feature type="binding site" evidence="4">
    <location>
        <position position="188"/>
    </location>
    <ligand>
        <name>biotin</name>
        <dbReference type="ChEBI" id="CHEBI:57586"/>
    </ligand>
</feature>
<dbReference type="Gene3D" id="3.30.930.10">
    <property type="entry name" value="Bira Bifunctional Protein, Domain 2"/>
    <property type="match status" value="1"/>
</dbReference>
<reference evidence="6" key="1">
    <citation type="submission" date="2008-06" db="EMBL/GenBank/DDBJ databases">
        <title>Complete sequence of Chlorobium phaeobacteroides BS1.</title>
        <authorList>
            <consortium name="US DOE Joint Genome Institute"/>
            <person name="Lucas S."/>
            <person name="Copeland A."/>
            <person name="Lapidus A."/>
            <person name="Glavina del Rio T."/>
            <person name="Dalin E."/>
            <person name="Tice H."/>
            <person name="Bruce D."/>
            <person name="Goodwin L."/>
            <person name="Pitluck S."/>
            <person name="Schmutz J."/>
            <person name="Larimer F."/>
            <person name="Land M."/>
            <person name="Hauser L."/>
            <person name="Kyrpides N."/>
            <person name="Ovchinnikova G."/>
            <person name="Li T."/>
            <person name="Liu Z."/>
            <person name="Zhao F."/>
            <person name="Overmann J."/>
            <person name="Bryant D.A."/>
            <person name="Richardson P."/>
        </authorList>
    </citation>
    <scope>NUCLEOTIDE SEQUENCE [LARGE SCALE GENOMIC DNA]</scope>
    <source>
        <strain evidence="6">BS1</strain>
    </source>
</reference>
<dbReference type="PROSITE" id="PS51733">
    <property type="entry name" value="BPL_LPL_CATALYTIC"/>
    <property type="match status" value="1"/>
</dbReference>
<keyword evidence="4" id="KW-0804">Transcription</keyword>
<dbReference type="AlphaFoldDB" id="B3EPW3"/>
<dbReference type="HOGENOM" id="CLU_051096_0_0_10"/>
<dbReference type="InterPro" id="IPR030855">
    <property type="entry name" value="Bifunct_BirA"/>
</dbReference>
<dbReference type="STRING" id="331678.Cphamn1_2459"/>
<protein>
    <recommendedName>
        <fullName evidence="4">Bifunctional ligase/repressor BirA</fullName>
    </recommendedName>
    <alternativeName>
        <fullName evidence="4">Biotin--[acetyl-CoA-carboxylase] ligase</fullName>
        <ecNumber evidence="4">6.3.4.15</ecNumber>
    </alternativeName>
    <alternativeName>
        <fullName evidence="4">Biotin--protein ligase</fullName>
    </alternativeName>
    <alternativeName>
        <fullName evidence="4">Biotin-[acetyl-CoA carboxylase] synthetase</fullName>
    </alternativeName>
</protein>
<dbReference type="EMBL" id="CP001101">
    <property type="protein sequence ID" value="ACE05353.1"/>
    <property type="molecule type" value="Genomic_DNA"/>
</dbReference>
<dbReference type="OrthoDB" id="9807064at2"/>
<keyword evidence="4" id="KW-0238">DNA-binding</keyword>
<dbReference type="NCBIfam" id="TIGR00121">
    <property type="entry name" value="birA_ligase"/>
    <property type="match status" value="1"/>
</dbReference>
<dbReference type="GO" id="GO:0003677">
    <property type="term" value="F:DNA binding"/>
    <property type="evidence" value="ECO:0007669"/>
    <property type="project" value="UniProtKB-UniRule"/>
</dbReference>
<keyword evidence="4" id="KW-0805">Transcription regulation</keyword>
<comment type="function">
    <text evidence="4">Acts both as a biotin--[acetyl-CoA-carboxylase] ligase and a repressor.</text>
</comment>
<dbReference type="InterPro" id="IPR013196">
    <property type="entry name" value="HTH_11"/>
</dbReference>
<dbReference type="Gene3D" id="1.10.10.10">
    <property type="entry name" value="Winged helix-like DNA-binding domain superfamily/Winged helix DNA-binding domain"/>
    <property type="match status" value="1"/>
</dbReference>
<dbReference type="eggNOG" id="COG1654">
    <property type="taxonomic scope" value="Bacteria"/>
</dbReference>
<dbReference type="SUPFAM" id="SSF55681">
    <property type="entry name" value="Class II aaRS and biotin synthetases"/>
    <property type="match status" value="1"/>
</dbReference>
<accession>B3EPW3</accession>
<dbReference type="InterPro" id="IPR011991">
    <property type="entry name" value="ArsR-like_HTH"/>
</dbReference>
<keyword evidence="4" id="KW-0067">ATP-binding</keyword>
<dbReference type="GO" id="GO:0005524">
    <property type="term" value="F:ATP binding"/>
    <property type="evidence" value="ECO:0007669"/>
    <property type="project" value="UniProtKB-UniRule"/>
</dbReference>
<comment type="similarity">
    <text evidence="4">Belongs to the biotin--protein ligase family.</text>
</comment>
<dbReference type="InterPro" id="IPR004408">
    <property type="entry name" value="Biotin_CoA_COase_ligase"/>
</dbReference>
<dbReference type="InterPro" id="IPR036388">
    <property type="entry name" value="WH-like_DNA-bd_sf"/>
</dbReference>
<comment type="catalytic activity">
    <reaction evidence="3 4">
        <text>biotin + L-lysyl-[protein] + ATP = N(6)-biotinyl-L-lysyl-[protein] + AMP + diphosphate + H(+)</text>
        <dbReference type="Rhea" id="RHEA:11756"/>
        <dbReference type="Rhea" id="RHEA-COMP:9752"/>
        <dbReference type="Rhea" id="RHEA-COMP:10505"/>
        <dbReference type="ChEBI" id="CHEBI:15378"/>
        <dbReference type="ChEBI" id="CHEBI:29969"/>
        <dbReference type="ChEBI" id="CHEBI:30616"/>
        <dbReference type="ChEBI" id="CHEBI:33019"/>
        <dbReference type="ChEBI" id="CHEBI:57586"/>
        <dbReference type="ChEBI" id="CHEBI:83144"/>
        <dbReference type="ChEBI" id="CHEBI:456215"/>
        <dbReference type="EC" id="6.3.4.15"/>
    </reaction>
</comment>
<dbReference type="CDD" id="cd16442">
    <property type="entry name" value="BPL"/>
    <property type="match status" value="1"/>
</dbReference>
<dbReference type="SUPFAM" id="SSF46785">
    <property type="entry name" value="Winged helix' DNA-binding domain"/>
    <property type="match status" value="1"/>
</dbReference>
<feature type="binding site" evidence="4">
    <location>
        <position position="116"/>
    </location>
    <ligand>
        <name>biotin</name>
        <dbReference type="ChEBI" id="CHEBI:57586"/>
    </ligand>
</feature>
<keyword evidence="4" id="KW-0678">Repressor</keyword>
<dbReference type="KEGG" id="cpb:Cphamn1_2459"/>
<feature type="binding site" evidence="4">
    <location>
        <begin position="120"/>
        <end position="122"/>
    </location>
    <ligand>
        <name>biotin</name>
        <dbReference type="ChEBI" id="CHEBI:57586"/>
    </ligand>
</feature>
<feature type="DNA-binding region" description="H-T-H motif" evidence="4">
    <location>
        <begin position="21"/>
        <end position="40"/>
    </location>
</feature>
<proteinExistence type="inferred from homology"/>
<dbReference type="Gene3D" id="2.30.30.100">
    <property type="match status" value="1"/>
</dbReference>
<dbReference type="GO" id="GO:0004077">
    <property type="term" value="F:biotin--[biotin carboxyl-carrier protein] ligase activity"/>
    <property type="evidence" value="ECO:0007669"/>
    <property type="project" value="UniProtKB-UniRule"/>
</dbReference>
<evidence type="ECO:0000259" key="5">
    <source>
        <dbReference type="PROSITE" id="PS51733"/>
    </source>
</evidence>
<organism evidence="6">
    <name type="scientific">Chlorobium phaeobacteroides (strain BS1)</name>
    <dbReference type="NCBI Taxonomy" id="331678"/>
    <lineage>
        <taxon>Bacteria</taxon>
        <taxon>Pseudomonadati</taxon>
        <taxon>Chlorobiota</taxon>
        <taxon>Chlorobiia</taxon>
        <taxon>Chlorobiales</taxon>
        <taxon>Chlorobiaceae</taxon>
        <taxon>Chlorobium/Pelodictyon group</taxon>
        <taxon>Chlorobium</taxon>
    </lineage>
</organism>